<gene>
    <name evidence="1" type="ORF">JV16_02210</name>
</gene>
<proteinExistence type="predicted"/>
<name>A0A0D0HK74_9BACL</name>
<sequence length="186" mass="21787">MLNCFKKSFHGTIDVYAYSILENIDIKKGRYFTDFGQGFYVTSSYDQAKEWAMKKYRDHLNSISEPKPAIVQLWLDVEALSRYVKSGLIFERPDDKWSEFIYNCRKYGRKNAMYHSHDFVCGPLADGKIVPLMNKVERNEISLLEFKRHILPRGNIVNQLSLHTEEALAYVLHKEVHIIETFKISS</sequence>
<evidence type="ECO:0000313" key="1">
    <source>
        <dbReference type="EMBL" id="KIP20629.1"/>
    </source>
</evidence>
<dbReference type="RefSeq" id="WP_035063010.1">
    <property type="nucleotide sequence ID" value="NZ_ANOC01000012.1"/>
</dbReference>
<dbReference type="SUPFAM" id="SSF56399">
    <property type="entry name" value="ADP-ribosylation"/>
    <property type="match status" value="1"/>
</dbReference>
<dbReference type="Pfam" id="PF13151">
    <property type="entry name" value="DUF3990"/>
    <property type="match status" value="1"/>
</dbReference>
<reference evidence="1 2" key="1">
    <citation type="submission" date="2015-01" db="EMBL/GenBank/DDBJ databases">
        <title>Genome sequence of Anoxybacillus ayderensis strain AB04.</title>
        <authorList>
            <person name="Belduz A.O."/>
            <person name="Canakci S."/>
            <person name="Chan K.-G."/>
            <person name="Kahar U.M."/>
            <person name="Yaakob A.S."/>
            <person name="Chan C.S."/>
            <person name="Goh K.M."/>
        </authorList>
    </citation>
    <scope>NUCLEOTIDE SEQUENCE [LARGE SCALE GENOMIC DNA]</scope>
    <source>
        <strain evidence="1 2">AB04</strain>
    </source>
</reference>
<dbReference type="Proteomes" id="UP000032047">
    <property type="component" value="Unassembled WGS sequence"/>
</dbReference>
<accession>A0A0D0HK74</accession>
<comment type="caution">
    <text evidence="1">The sequence shown here is derived from an EMBL/GenBank/DDBJ whole genome shotgun (WGS) entry which is preliminary data.</text>
</comment>
<dbReference type="InterPro" id="IPR025051">
    <property type="entry name" value="DUF3990"/>
</dbReference>
<dbReference type="Gene3D" id="3.90.175.10">
    <property type="entry name" value="Diphtheria Toxin, domain 1"/>
    <property type="match status" value="1"/>
</dbReference>
<keyword evidence="2" id="KW-1185">Reference proteome</keyword>
<organism evidence="1 2">
    <name type="scientific">Anoxybacillus ayderensis</name>
    <dbReference type="NCBI Taxonomy" id="265546"/>
    <lineage>
        <taxon>Bacteria</taxon>
        <taxon>Bacillati</taxon>
        <taxon>Bacillota</taxon>
        <taxon>Bacilli</taxon>
        <taxon>Bacillales</taxon>
        <taxon>Anoxybacillaceae</taxon>
        <taxon>Anoxybacillus</taxon>
    </lineage>
</organism>
<dbReference type="AlphaFoldDB" id="A0A0D0HK74"/>
<protein>
    <recommendedName>
        <fullName evidence="3">DUF3990 domain-containing protein</fullName>
    </recommendedName>
</protein>
<dbReference type="PATRIC" id="fig|265546.4.peg.2222"/>
<dbReference type="EMBL" id="JXTG01000013">
    <property type="protein sequence ID" value="KIP20629.1"/>
    <property type="molecule type" value="Genomic_DNA"/>
</dbReference>
<evidence type="ECO:0000313" key="2">
    <source>
        <dbReference type="Proteomes" id="UP000032047"/>
    </source>
</evidence>
<evidence type="ECO:0008006" key="3">
    <source>
        <dbReference type="Google" id="ProtNLM"/>
    </source>
</evidence>